<evidence type="ECO:0000313" key="6">
    <source>
        <dbReference type="Proteomes" id="UP000269883"/>
    </source>
</evidence>
<dbReference type="SUPFAM" id="SSF47729">
    <property type="entry name" value="IHF-like DNA-binding proteins"/>
    <property type="match status" value="1"/>
</dbReference>
<dbReference type="RefSeq" id="WP_126377988.1">
    <property type="nucleotide sequence ID" value="NZ_AP017378.1"/>
</dbReference>
<dbReference type="EMBL" id="AP017378">
    <property type="protein sequence ID" value="BBD08133.1"/>
    <property type="molecule type" value="Genomic_DNA"/>
</dbReference>
<dbReference type="Pfam" id="PF00216">
    <property type="entry name" value="Bac_DNA_binding"/>
    <property type="match status" value="1"/>
</dbReference>
<dbReference type="InterPro" id="IPR010992">
    <property type="entry name" value="IHF-like_DNA-bd_dom_sf"/>
</dbReference>
<dbReference type="CDD" id="cd13831">
    <property type="entry name" value="HU"/>
    <property type="match status" value="1"/>
</dbReference>
<keyword evidence="3 5" id="KW-0238">DNA-binding</keyword>
<evidence type="ECO:0000256" key="4">
    <source>
        <dbReference type="RuleBase" id="RU003939"/>
    </source>
</evidence>
<evidence type="ECO:0000256" key="1">
    <source>
        <dbReference type="ARBA" id="ARBA00010529"/>
    </source>
</evidence>
<dbReference type="GO" id="GO:0030261">
    <property type="term" value="P:chromosome condensation"/>
    <property type="evidence" value="ECO:0007669"/>
    <property type="project" value="UniProtKB-KW"/>
</dbReference>
<dbReference type="SMART" id="SM00411">
    <property type="entry name" value="BHL"/>
    <property type="match status" value="1"/>
</dbReference>
<name>A0A2Z6AY55_9BACT</name>
<dbReference type="GO" id="GO:0003677">
    <property type="term" value="F:DNA binding"/>
    <property type="evidence" value="ECO:0007669"/>
    <property type="project" value="UniProtKB-KW"/>
</dbReference>
<protein>
    <submittedName>
        <fullName evidence="5">DNA-binding protein HU</fullName>
    </submittedName>
</protein>
<dbReference type="PROSITE" id="PS00045">
    <property type="entry name" value="HISTONE_LIKE"/>
    <property type="match status" value="1"/>
</dbReference>
<organism evidence="5 6">
    <name type="scientific">Desulfovibrio ferrophilus</name>
    <dbReference type="NCBI Taxonomy" id="241368"/>
    <lineage>
        <taxon>Bacteria</taxon>
        <taxon>Pseudomonadati</taxon>
        <taxon>Thermodesulfobacteriota</taxon>
        <taxon>Desulfovibrionia</taxon>
        <taxon>Desulfovibrionales</taxon>
        <taxon>Desulfovibrionaceae</taxon>
        <taxon>Desulfovibrio</taxon>
    </lineage>
</organism>
<keyword evidence="6" id="KW-1185">Reference proteome</keyword>
<dbReference type="Proteomes" id="UP000269883">
    <property type="component" value="Chromosome"/>
</dbReference>
<dbReference type="GO" id="GO:0005829">
    <property type="term" value="C:cytosol"/>
    <property type="evidence" value="ECO:0007669"/>
    <property type="project" value="TreeGrafter"/>
</dbReference>
<comment type="similarity">
    <text evidence="1 4">Belongs to the bacterial histone-like protein family.</text>
</comment>
<reference evidence="5 6" key="1">
    <citation type="journal article" date="2018" name="Sci. Adv.">
        <title>Multi-heme cytochromes provide a pathway for survival in energy-limited environments.</title>
        <authorList>
            <person name="Deng X."/>
            <person name="Dohmae N."/>
            <person name="Nealson K.H."/>
            <person name="Hashimoto K."/>
            <person name="Okamoto A."/>
        </authorList>
    </citation>
    <scope>NUCLEOTIDE SEQUENCE [LARGE SCALE GENOMIC DNA]</scope>
    <source>
        <strain evidence="5 6">IS5</strain>
    </source>
</reference>
<proteinExistence type="inferred from homology"/>
<evidence type="ECO:0000256" key="3">
    <source>
        <dbReference type="ARBA" id="ARBA00023125"/>
    </source>
</evidence>
<evidence type="ECO:0000256" key="2">
    <source>
        <dbReference type="ARBA" id="ARBA00023067"/>
    </source>
</evidence>
<dbReference type="OrthoDB" id="9799835at2"/>
<dbReference type="Gene3D" id="4.10.520.10">
    <property type="entry name" value="IHF-like DNA-binding proteins"/>
    <property type="match status" value="1"/>
</dbReference>
<sequence>MTKAGLVERIKDKAGLNTKVQAEMVLDTIVESARDALLEGDSAIFTGFGSFKVVQRAARTGRNPGTGEMIRIPECKVVKYTMGKRVKGAIC</sequence>
<dbReference type="InterPro" id="IPR000119">
    <property type="entry name" value="Hist_DNA-bd"/>
</dbReference>
<dbReference type="PANTHER" id="PTHR33175:SF3">
    <property type="entry name" value="DNA-BINDING PROTEIN HU-BETA"/>
    <property type="match status" value="1"/>
</dbReference>
<dbReference type="AlphaFoldDB" id="A0A2Z6AY55"/>
<dbReference type="PANTHER" id="PTHR33175">
    <property type="entry name" value="DNA-BINDING PROTEIN HU"/>
    <property type="match status" value="1"/>
</dbReference>
<dbReference type="KEGG" id="dfl:DFE_1407"/>
<evidence type="ECO:0000313" key="5">
    <source>
        <dbReference type="EMBL" id="BBD08133.1"/>
    </source>
</evidence>
<gene>
    <name evidence="5" type="ORF">DFE_1407</name>
</gene>
<dbReference type="PRINTS" id="PR01727">
    <property type="entry name" value="DNABINDINGHU"/>
</dbReference>
<accession>A0A2Z6AY55</accession>
<dbReference type="GO" id="GO:0030527">
    <property type="term" value="F:structural constituent of chromatin"/>
    <property type="evidence" value="ECO:0007669"/>
    <property type="project" value="InterPro"/>
</dbReference>
<keyword evidence="2" id="KW-0226">DNA condensation</keyword>
<dbReference type="InterPro" id="IPR020816">
    <property type="entry name" value="Histone-like_DNA-bd_CS"/>
</dbReference>